<comment type="caution">
    <text evidence="2">The sequence shown here is derived from an EMBL/GenBank/DDBJ whole genome shotgun (WGS) entry which is preliminary data.</text>
</comment>
<dbReference type="EMBL" id="JASBNA010000048">
    <property type="protein sequence ID" value="KAK7680628.1"/>
    <property type="molecule type" value="Genomic_DNA"/>
</dbReference>
<feature type="compositionally biased region" description="Polar residues" evidence="1">
    <location>
        <begin position="43"/>
        <end position="54"/>
    </location>
</feature>
<protein>
    <submittedName>
        <fullName evidence="2">Uncharacterized protein</fullName>
    </submittedName>
</protein>
<proteinExistence type="predicted"/>
<feature type="region of interest" description="Disordered" evidence="1">
    <location>
        <begin position="29"/>
        <end position="59"/>
    </location>
</feature>
<dbReference type="AlphaFoldDB" id="A0AAW0FSW1"/>
<evidence type="ECO:0000313" key="3">
    <source>
        <dbReference type="Proteomes" id="UP001385951"/>
    </source>
</evidence>
<evidence type="ECO:0000313" key="2">
    <source>
        <dbReference type="EMBL" id="KAK7680628.1"/>
    </source>
</evidence>
<sequence length="127" mass="14371">MNIVTPTRFSIAPLFKTLPTIVVSACRASSSKARKEASGGTKTGSPETPIQTNPKYGPERSPVDVFFAQYPSFKHKRTQPRPDEYLRLFQGELKRKEHKNDFTSAMADELYFMYGRTESRKAGYVAM</sequence>
<evidence type="ECO:0000256" key="1">
    <source>
        <dbReference type="SAM" id="MobiDB-lite"/>
    </source>
</evidence>
<gene>
    <name evidence="2" type="ORF">QCA50_016410</name>
</gene>
<dbReference type="Proteomes" id="UP001385951">
    <property type="component" value="Unassembled WGS sequence"/>
</dbReference>
<reference evidence="2 3" key="1">
    <citation type="submission" date="2022-09" db="EMBL/GenBank/DDBJ databases">
        <authorList>
            <person name="Palmer J.M."/>
        </authorList>
    </citation>
    <scope>NUCLEOTIDE SEQUENCE [LARGE SCALE GENOMIC DNA]</scope>
    <source>
        <strain evidence="2 3">DSM 7382</strain>
    </source>
</reference>
<accession>A0AAW0FSW1</accession>
<name>A0AAW0FSW1_9APHY</name>
<organism evidence="2 3">
    <name type="scientific">Cerrena zonata</name>
    <dbReference type="NCBI Taxonomy" id="2478898"/>
    <lineage>
        <taxon>Eukaryota</taxon>
        <taxon>Fungi</taxon>
        <taxon>Dikarya</taxon>
        <taxon>Basidiomycota</taxon>
        <taxon>Agaricomycotina</taxon>
        <taxon>Agaricomycetes</taxon>
        <taxon>Polyporales</taxon>
        <taxon>Cerrenaceae</taxon>
        <taxon>Cerrena</taxon>
    </lineage>
</organism>
<keyword evidence="3" id="KW-1185">Reference proteome</keyword>